<evidence type="ECO:0000313" key="1">
    <source>
        <dbReference type="EMBL" id="NNH14074.1"/>
    </source>
</evidence>
<proteinExistence type="predicted"/>
<protein>
    <submittedName>
        <fullName evidence="1">Uncharacterized protein</fullName>
    </submittedName>
</protein>
<dbReference type="Proteomes" id="UP000542973">
    <property type="component" value="Unassembled WGS sequence"/>
</dbReference>
<gene>
    <name evidence="1" type="ORF">HLB16_24810</name>
</gene>
<accession>A0A849BIY6</accession>
<dbReference type="AlphaFoldDB" id="A0A849BIY6"/>
<sequence length="137" mass="15578">MTTLPYGAKPILDARLNGKRPADLVIVSLVGALDEVNPVVLANPDRDYDWRWMRGLKACVFAKPGIRFAPTLIGIGRFAPEWLGLWDVESHEGADCIVHIKPDSLDKRRFEASDYAAIYWPWTQYENKQFRGTDETD</sequence>
<dbReference type="RefSeq" id="WP_170266006.1">
    <property type="nucleotide sequence ID" value="NZ_BAAAEB010000075.1"/>
</dbReference>
<name>A0A849BIY6_9BURK</name>
<dbReference type="EMBL" id="JABEMD010000073">
    <property type="protein sequence ID" value="NNH14074.1"/>
    <property type="molecule type" value="Genomic_DNA"/>
</dbReference>
<comment type="caution">
    <text evidence="1">The sequence shown here is derived from an EMBL/GenBank/DDBJ whole genome shotgun (WGS) entry which is preliminary data.</text>
</comment>
<reference evidence="1 2" key="1">
    <citation type="submission" date="2020-05" db="EMBL/GenBank/DDBJ databases">
        <title>MicrobeNet Type strains.</title>
        <authorList>
            <person name="Nicholson A.C."/>
        </authorList>
    </citation>
    <scope>NUCLEOTIDE SEQUENCE [LARGE SCALE GENOMIC DNA]</scope>
    <source>
        <strain evidence="1 2">ATCC 700815</strain>
    </source>
</reference>
<evidence type="ECO:0000313" key="2">
    <source>
        <dbReference type="Proteomes" id="UP000542973"/>
    </source>
</evidence>
<organism evidence="1 2">
    <name type="scientific">Cupriavidus gilardii</name>
    <dbReference type="NCBI Taxonomy" id="82541"/>
    <lineage>
        <taxon>Bacteria</taxon>
        <taxon>Pseudomonadati</taxon>
        <taxon>Pseudomonadota</taxon>
        <taxon>Betaproteobacteria</taxon>
        <taxon>Burkholderiales</taxon>
        <taxon>Burkholderiaceae</taxon>
        <taxon>Cupriavidus</taxon>
    </lineage>
</organism>